<evidence type="ECO:0000313" key="1">
    <source>
        <dbReference type="EMBL" id="QQO62659.1"/>
    </source>
</evidence>
<organism evidence="1 2">
    <name type="scientific">Providencia manganoxydans</name>
    <dbReference type="NCBI Taxonomy" id="2923283"/>
    <lineage>
        <taxon>Bacteria</taxon>
        <taxon>Pseudomonadati</taxon>
        <taxon>Pseudomonadota</taxon>
        <taxon>Gammaproteobacteria</taxon>
        <taxon>Enterobacterales</taxon>
        <taxon>Morganellaceae</taxon>
        <taxon>Providencia</taxon>
    </lineage>
</organism>
<name>A0ABX7AFI0_9GAMM</name>
<protein>
    <submittedName>
        <fullName evidence="1">Uncharacterized protein</fullName>
    </submittedName>
</protein>
<keyword evidence="2" id="KW-1185">Reference proteome</keyword>
<accession>A0ABX7AFI0</accession>
<dbReference type="RefSeq" id="WP_337979733.1">
    <property type="nucleotide sequence ID" value="NZ_CP067099.1"/>
</dbReference>
<dbReference type="GeneID" id="92277304"/>
<dbReference type="EMBL" id="CP067099">
    <property type="protein sequence ID" value="QQO62659.1"/>
    <property type="molecule type" value="Genomic_DNA"/>
</dbReference>
<evidence type="ECO:0000313" key="2">
    <source>
        <dbReference type="Proteomes" id="UP000596157"/>
    </source>
</evidence>
<gene>
    <name evidence="1" type="ORF">JI723_01280</name>
</gene>
<dbReference type="Proteomes" id="UP000596157">
    <property type="component" value="Chromosome"/>
</dbReference>
<proteinExistence type="predicted"/>
<sequence length="397" mass="44688">MECEKRFTDERVSDPIDTQSCELSVKSCVMLSDDKQVIDTFNAEARSPFDEAWEETYNEACPNEIEPEPMPTGISFESFMEHINQKSQDNTVEPRISQIAAEIMGYSQLQDAIRAHFSPDGGEGTESYFSFMLAFIPAAERPEDASFLYRGTRYKFAKSYYRLEFELAREKTHGMQPFEELEGDPHAGDTYEIMTGYTNVALSDVDYRKNLRTITVTPSFTVYNLPTRGSKEVKTKNSPELAEEVVKRIIRDIRQQRMEEKINLGKSIAVDLIFLAFGVGAAITTVKNGARVIPLIADGLNVIFSTNDLIEDSTALWGYNKEKGYNVLLNSMKYLDSQTGNTKSFVTTYHAMNLFMFFGKKVKTQAITSVGSMGVGGTLYLESFQGEPKLHNVSQGK</sequence>
<reference evidence="2" key="1">
    <citation type="submission" date="2021-01" db="EMBL/GenBank/DDBJ databases">
        <title>Providencia vermicola LLDRA6, a soil-borne Mn(II)-oxidizing bacterium, exploits a strategy of superoxide production coupled to hydrogen peroxide consumption to generate Mn oxides, as revealed by transcriptional up-regulation of genes for phenylacetic acid catabolism.</title>
        <authorList>
            <person name="Chen S."/>
            <person name="Ding Z."/>
            <person name="Chen J."/>
            <person name="Luo J."/>
            <person name="Ruan X."/>
            <person name="Li Z."/>
            <person name="Liao F."/>
            <person name="He J."/>
            <person name="Li D."/>
        </authorList>
    </citation>
    <scope>NUCLEOTIDE SEQUENCE [LARGE SCALE GENOMIC DNA]</scope>
    <source>
        <strain evidence="2">LLDRA6</strain>
    </source>
</reference>